<dbReference type="SMART" id="SM00248">
    <property type="entry name" value="ANK"/>
    <property type="match status" value="1"/>
</dbReference>
<evidence type="ECO:0000313" key="3">
    <source>
        <dbReference type="Proteomes" id="UP000694546"/>
    </source>
</evidence>
<dbReference type="InterPro" id="IPR002110">
    <property type="entry name" value="Ankyrin_rpt"/>
</dbReference>
<protein>
    <submittedName>
        <fullName evidence="2">Zgc:112001</fullName>
    </submittedName>
</protein>
<evidence type="ECO:0000313" key="2">
    <source>
        <dbReference type="Ensembl" id="ENSGMOP00000063115.1"/>
    </source>
</evidence>
<dbReference type="GeneTree" id="ENSGT00940000164440"/>
<proteinExistence type="predicted"/>
<dbReference type="SUPFAM" id="SSF48403">
    <property type="entry name" value="Ankyrin repeat"/>
    <property type="match status" value="1"/>
</dbReference>
<keyword evidence="1" id="KW-0040">ANK repeat</keyword>
<dbReference type="OMA" id="VRYDRRD"/>
<evidence type="ECO:0000256" key="1">
    <source>
        <dbReference type="PROSITE-ProRule" id="PRU00023"/>
    </source>
</evidence>
<dbReference type="AlphaFoldDB" id="A0A8C5CLE8"/>
<organism evidence="2 3">
    <name type="scientific">Gadus morhua</name>
    <name type="common">Atlantic cod</name>
    <dbReference type="NCBI Taxonomy" id="8049"/>
    <lineage>
        <taxon>Eukaryota</taxon>
        <taxon>Metazoa</taxon>
        <taxon>Chordata</taxon>
        <taxon>Craniata</taxon>
        <taxon>Vertebrata</taxon>
        <taxon>Euteleostomi</taxon>
        <taxon>Actinopterygii</taxon>
        <taxon>Neopterygii</taxon>
        <taxon>Teleostei</taxon>
        <taxon>Neoteleostei</taxon>
        <taxon>Acanthomorphata</taxon>
        <taxon>Zeiogadaria</taxon>
        <taxon>Gadariae</taxon>
        <taxon>Gadiformes</taxon>
        <taxon>Gadoidei</taxon>
        <taxon>Gadidae</taxon>
        <taxon>Gadus</taxon>
    </lineage>
</organism>
<dbReference type="PROSITE" id="PS50088">
    <property type="entry name" value="ANK_REPEAT"/>
    <property type="match status" value="1"/>
</dbReference>
<accession>A0A8C5CLE8</accession>
<reference evidence="2" key="2">
    <citation type="submission" date="2025-09" db="UniProtKB">
        <authorList>
            <consortium name="Ensembl"/>
        </authorList>
    </citation>
    <scope>IDENTIFICATION</scope>
</reference>
<dbReference type="InterPro" id="IPR036770">
    <property type="entry name" value="Ankyrin_rpt-contain_sf"/>
</dbReference>
<keyword evidence="3" id="KW-1185">Reference proteome</keyword>
<dbReference type="Gene3D" id="1.25.40.20">
    <property type="entry name" value="Ankyrin repeat-containing domain"/>
    <property type="match status" value="1"/>
</dbReference>
<reference evidence="2" key="1">
    <citation type="submission" date="2025-08" db="UniProtKB">
        <authorList>
            <consortium name="Ensembl"/>
        </authorList>
    </citation>
    <scope>IDENTIFICATION</scope>
</reference>
<dbReference type="PROSITE" id="PS50297">
    <property type="entry name" value="ANK_REP_REGION"/>
    <property type="match status" value="1"/>
</dbReference>
<name>A0A8C5CLE8_GADMO</name>
<dbReference type="Pfam" id="PF00023">
    <property type="entry name" value="Ank"/>
    <property type="match status" value="1"/>
</dbReference>
<dbReference type="PANTHER" id="PTHR24118">
    <property type="entry name" value="POTE ANKYRIN DOMAIN"/>
    <property type="match status" value="1"/>
</dbReference>
<dbReference type="PANTHER" id="PTHR24118:SF100">
    <property type="entry name" value="FYVE-TYPE DOMAIN-CONTAINING PROTEIN"/>
    <property type="match status" value="1"/>
</dbReference>
<feature type="repeat" description="ANK" evidence="1">
    <location>
        <begin position="145"/>
        <end position="177"/>
    </location>
</feature>
<sequence length="293" mass="33325">MALSTNIPGMQINDNKPRKYFSLLFYQAVRDLKPVWMLEDMRTMETFYQEVDDTQRTYNPSEALLYAIVHDHQPYARYLLSHYTDEALSRPGERFCCCPSSAPHLAMTVRYDRRYILGLILQEVHRTKPSIPSYTRQGGCLHADDGKTPLHLACELERPEAVTMLLGNGASPCVEDHQGRTPLDVLLARFREPSNVTPAERRRTLDNLLMFMPAGCHFKMKGVLGKEPDFWSKALGEATFQYLVGKTPAALVLSAMQTVLRQLSPARFPDSLLELPIPSSLKPLYDQRHGFIP</sequence>
<dbReference type="Proteomes" id="UP000694546">
    <property type="component" value="Chromosome 21"/>
</dbReference>
<dbReference type="Ensembl" id="ENSGMOT00000039063.1">
    <property type="protein sequence ID" value="ENSGMOP00000063115.1"/>
    <property type="gene ID" value="ENSGMOG00000023074.1"/>
</dbReference>